<dbReference type="PROSITE" id="PS51186">
    <property type="entry name" value="GNAT"/>
    <property type="match status" value="1"/>
</dbReference>
<keyword evidence="3 6" id="KW-0012">Acyltransferase</keyword>
<comment type="caution">
    <text evidence="6">The sequence shown here is derived from an EMBL/GenBank/DDBJ whole genome shotgun (WGS) entry which is preliminary data.</text>
</comment>
<evidence type="ECO:0000256" key="2">
    <source>
        <dbReference type="ARBA" id="ARBA00022737"/>
    </source>
</evidence>
<evidence type="ECO:0000313" key="7">
    <source>
        <dbReference type="Proteomes" id="UP000675163"/>
    </source>
</evidence>
<dbReference type="NCBIfam" id="TIGR03448">
    <property type="entry name" value="mycothiol_MshD"/>
    <property type="match status" value="1"/>
</dbReference>
<dbReference type="GO" id="GO:0035447">
    <property type="term" value="F:mycothiol synthase activity"/>
    <property type="evidence" value="ECO:0007669"/>
    <property type="project" value="UniProtKB-UniRule"/>
</dbReference>
<evidence type="ECO:0000256" key="1">
    <source>
        <dbReference type="ARBA" id="ARBA00022679"/>
    </source>
</evidence>
<feature type="domain" description="N-acetyltransferase" evidence="5">
    <location>
        <begin position="160"/>
        <end position="319"/>
    </location>
</feature>
<dbReference type="EMBL" id="JAFIDA010000001">
    <property type="protein sequence ID" value="MBP1327164.1"/>
    <property type="molecule type" value="Genomic_DNA"/>
</dbReference>
<dbReference type="EC" id="2.3.1.189" evidence="4"/>
<dbReference type="RefSeq" id="WP_209705958.1">
    <property type="nucleotide sequence ID" value="NZ_JAFIDA010000001.1"/>
</dbReference>
<accession>A0A940T4T5</accession>
<dbReference type="Gene3D" id="3.40.630.30">
    <property type="match status" value="1"/>
</dbReference>
<dbReference type="Proteomes" id="UP000675163">
    <property type="component" value="Unassembled WGS sequence"/>
</dbReference>
<dbReference type="GO" id="GO:0010125">
    <property type="term" value="P:mycothiol biosynthetic process"/>
    <property type="evidence" value="ECO:0007669"/>
    <property type="project" value="UniProtKB-UniRule"/>
</dbReference>
<proteinExistence type="predicted"/>
<evidence type="ECO:0000256" key="4">
    <source>
        <dbReference type="NCBIfam" id="TIGR03448"/>
    </source>
</evidence>
<sequence length="319" mass="33773">MSNPQLHAVTQPESLAHARALLTEIELADGASPVSDQAMLAAAAGLRELFLITAGDPLPASHSIPADLAGVGIIGEGELDLAIIAGLRSPEFTAQTLRLLLERAPGEVRSWVHGDRPETDAALTAAGFHPARSLYRMALDPDLLPTDQVAPLALPTPAGLRLRAFGAEASVDADAAAWVAANAAAFATHPEQGRITVADFAQMRLEPWFDSDDLLLLDAGGELAGSTWVKTLRDGGDVSCELYAVGVRPSYAGQGLGKLLLRATLARMAEHRPSAVSLYVDGDNSTAVGLYERAEFTIDSRSRQWLRPDLGTPSDRMDT</sequence>
<keyword evidence="2" id="KW-0677">Repeat</keyword>
<evidence type="ECO:0000313" key="6">
    <source>
        <dbReference type="EMBL" id="MBP1327164.1"/>
    </source>
</evidence>
<dbReference type="CDD" id="cd04301">
    <property type="entry name" value="NAT_SF"/>
    <property type="match status" value="1"/>
</dbReference>
<name>A0A940T4T5_9MICO</name>
<keyword evidence="7" id="KW-1185">Reference proteome</keyword>
<dbReference type="SUPFAM" id="SSF55729">
    <property type="entry name" value="Acyl-CoA N-acyltransferases (Nat)"/>
    <property type="match status" value="1"/>
</dbReference>
<keyword evidence="1 6" id="KW-0808">Transferase</keyword>
<organism evidence="6 7">
    <name type="scientific">Leucobacter exalbidus</name>
    <dbReference type="NCBI Taxonomy" id="662960"/>
    <lineage>
        <taxon>Bacteria</taxon>
        <taxon>Bacillati</taxon>
        <taxon>Actinomycetota</taxon>
        <taxon>Actinomycetes</taxon>
        <taxon>Micrococcales</taxon>
        <taxon>Microbacteriaceae</taxon>
        <taxon>Leucobacter</taxon>
    </lineage>
</organism>
<gene>
    <name evidence="6" type="ORF">JOF28_002396</name>
</gene>
<dbReference type="InterPro" id="IPR050832">
    <property type="entry name" value="Bact_Acetyltransf"/>
</dbReference>
<dbReference type="InterPro" id="IPR000182">
    <property type="entry name" value="GNAT_dom"/>
</dbReference>
<dbReference type="Pfam" id="PF00583">
    <property type="entry name" value="Acetyltransf_1"/>
    <property type="match status" value="1"/>
</dbReference>
<reference evidence="6" key="1">
    <citation type="submission" date="2021-02" db="EMBL/GenBank/DDBJ databases">
        <title>Sequencing the genomes of 1000 actinobacteria strains.</title>
        <authorList>
            <person name="Klenk H.-P."/>
        </authorList>
    </citation>
    <scope>NUCLEOTIDE SEQUENCE</scope>
    <source>
        <strain evidence="6">DSM 22850</strain>
    </source>
</reference>
<dbReference type="InterPro" id="IPR016181">
    <property type="entry name" value="Acyl_CoA_acyltransferase"/>
</dbReference>
<dbReference type="AlphaFoldDB" id="A0A940T4T5"/>
<dbReference type="PANTHER" id="PTHR43877">
    <property type="entry name" value="AMINOALKYLPHOSPHONATE N-ACETYLTRANSFERASE-RELATED-RELATED"/>
    <property type="match status" value="1"/>
</dbReference>
<protein>
    <recommendedName>
        <fullName evidence="4">Mycothiol synthase</fullName>
        <ecNumber evidence="4">2.3.1.189</ecNumber>
    </recommendedName>
</protein>
<evidence type="ECO:0000259" key="5">
    <source>
        <dbReference type="PROSITE" id="PS51186"/>
    </source>
</evidence>
<dbReference type="InterPro" id="IPR017813">
    <property type="entry name" value="Mycothiol_AcTrfase"/>
</dbReference>
<evidence type="ECO:0000256" key="3">
    <source>
        <dbReference type="ARBA" id="ARBA00023315"/>
    </source>
</evidence>